<accession>A0A161XKQ8</accession>
<evidence type="ECO:0000313" key="2">
    <source>
        <dbReference type="Proteomes" id="UP000076555"/>
    </source>
</evidence>
<evidence type="ECO:0000313" key="1">
    <source>
        <dbReference type="EMBL" id="KZL49204.1"/>
    </source>
</evidence>
<organism evidence="1 2">
    <name type="scientific">Nodularia spumigena CENA596</name>
    <dbReference type="NCBI Taxonomy" id="1819295"/>
    <lineage>
        <taxon>Bacteria</taxon>
        <taxon>Bacillati</taxon>
        <taxon>Cyanobacteriota</taxon>
        <taxon>Cyanophyceae</taxon>
        <taxon>Nostocales</taxon>
        <taxon>Nodulariaceae</taxon>
        <taxon>Nodularia</taxon>
    </lineage>
</organism>
<protein>
    <recommendedName>
        <fullName evidence="3">High light inducible protein</fullName>
    </recommendedName>
</protein>
<sequence length="96" mass="10762">MVFFLEAVADSPIDAGIQAPVSPPSVHFFKSRLPKRGFWKMTQSQPTITPKLEDPKFGFNEYAERLNGRAAMIGFLLMVVIEYSTNQGVLSWLGLK</sequence>
<reference evidence="1 2" key="1">
    <citation type="submission" date="2016-04" db="EMBL/GenBank/DDBJ databases">
        <title>Draft Genome Assembly of the Bloom-forming Cyanobacterium Nodularia spumigena Strain CENA596 in Shrimp Production Ponds.</title>
        <authorList>
            <person name="Popin R.V."/>
            <person name="Rigonato J."/>
            <person name="Abreu V.A."/>
            <person name="Andreote A.P."/>
            <person name="Silveira S.B."/>
            <person name="Odebrecht C."/>
            <person name="Fiore M.F."/>
        </authorList>
    </citation>
    <scope>NUCLEOTIDE SEQUENCE [LARGE SCALE GENOMIC DNA]</scope>
    <source>
        <strain evidence="1 2">CENA596</strain>
    </source>
</reference>
<dbReference type="EMBL" id="LWAJ01000189">
    <property type="protein sequence ID" value="KZL49204.1"/>
    <property type="molecule type" value="Genomic_DNA"/>
</dbReference>
<dbReference type="SUPFAM" id="SSF103511">
    <property type="entry name" value="Chlorophyll a-b binding protein"/>
    <property type="match status" value="1"/>
</dbReference>
<evidence type="ECO:0008006" key="3">
    <source>
        <dbReference type="Google" id="ProtNLM"/>
    </source>
</evidence>
<gene>
    <name evidence="1" type="ORF">A2T98_14010</name>
</gene>
<proteinExistence type="predicted"/>
<name>A0A161XKQ8_NODSP</name>
<dbReference type="Proteomes" id="UP000076555">
    <property type="component" value="Unassembled WGS sequence"/>
</dbReference>
<comment type="caution">
    <text evidence="1">The sequence shown here is derived from an EMBL/GenBank/DDBJ whole genome shotgun (WGS) entry which is preliminary data.</text>
</comment>
<dbReference type="Gene3D" id="1.10.3460.10">
    <property type="entry name" value="Chlorophyll a/b binding protein domain"/>
    <property type="match status" value="1"/>
</dbReference>
<dbReference type="AlphaFoldDB" id="A0A161XKQ8"/>